<evidence type="ECO:0000313" key="3">
    <source>
        <dbReference type="Proteomes" id="UP000256679"/>
    </source>
</evidence>
<feature type="region of interest" description="Disordered" evidence="1">
    <location>
        <begin position="1"/>
        <end position="21"/>
    </location>
</feature>
<comment type="caution">
    <text evidence="2">The sequence shown here is derived from an EMBL/GenBank/DDBJ whole genome shotgun (WGS) entry which is preliminary data.</text>
</comment>
<dbReference type="AlphaFoldDB" id="A0A3D8PC86"/>
<proteinExistence type="predicted"/>
<reference evidence="2 3" key="1">
    <citation type="submission" date="2018-05" db="EMBL/GenBank/DDBJ databases">
        <title>Whole genome sequencing of Paracoccus thiocyanatus SST.</title>
        <authorList>
            <person name="Ghosh W."/>
            <person name="Rameez M.J."/>
            <person name="Roy C."/>
        </authorList>
    </citation>
    <scope>NUCLEOTIDE SEQUENCE [LARGE SCALE GENOMIC DNA]</scope>
    <source>
        <strain evidence="2 3">SST</strain>
    </source>
</reference>
<keyword evidence="3" id="KW-1185">Reference proteome</keyword>
<sequence>ARPPSATRAAGTATSEAVEIDSALTPQGFDAEKLGAMIADAKLSPQRKAELAALLDQAARNPAARAAALARIKASLP</sequence>
<accession>A0A3D8PC86</accession>
<dbReference type="EMBL" id="QFCQ01000067">
    <property type="protein sequence ID" value="RDW12779.1"/>
    <property type="molecule type" value="Genomic_DNA"/>
</dbReference>
<evidence type="ECO:0000256" key="1">
    <source>
        <dbReference type="SAM" id="MobiDB-lite"/>
    </source>
</evidence>
<evidence type="ECO:0000313" key="2">
    <source>
        <dbReference type="EMBL" id="RDW12779.1"/>
    </source>
</evidence>
<feature type="non-terminal residue" evidence="2">
    <location>
        <position position="1"/>
    </location>
</feature>
<dbReference type="Proteomes" id="UP000256679">
    <property type="component" value="Unassembled WGS sequence"/>
</dbReference>
<protein>
    <submittedName>
        <fullName evidence="2">Uncharacterized protein</fullName>
    </submittedName>
</protein>
<organism evidence="2 3">
    <name type="scientific">Paracoccus thiocyanatus</name>
    <dbReference type="NCBI Taxonomy" id="34006"/>
    <lineage>
        <taxon>Bacteria</taxon>
        <taxon>Pseudomonadati</taxon>
        <taxon>Pseudomonadota</taxon>
        <taxon>Alphaproteobacteria</taxon>
        <taxon>Rhodobacterales</taxon>
        <taxon>Paracoccaceae</taxon>
        <taxon>Paracoccus</taxon>
    </lineage>
</organism>
<gene>
    <name evidence="2" type="ORF">DIE28_11870</name>
</gene>
<name>A0A3D8PC86_9RHOB</name>